<dbReference type="InterPro" id="IPR058870">
    <property type="entry name" value="YuzC"/>
</dbReference>
<accession>A0A2S5CV77</accession>
<dbReference type="Pfam" id="PF26344">
    <property type="entry name" value="YuzC"/>
    <property type="match status" value="1"/>
</dbReference>
<dbReference type="EMBL" id="PGLV01000003">
    <property type="protein sequence ID" value="POZ54741.1"/>
    <property type="molecule type" value="Genomic_DNA"/>
</dbReference>
<dbReference type="RefSeq" id="WP_256093096.1">
    <property type="nucleotide sequence ID" value="NZ_JOTQ01000001.1"/>
</dbReference>
<evidence type="ECO:0000313" key="1">
    <source>
        <dbReference type="EMBL" id="POZ54741.1"/>
    </source>
</evidence>
<proteinExistence type="predicted"/>
<evidence type="ECO:0000313" key="2">
    <source>
        <dbReference type="Proteomes" id="UP000237319"/>
    </source>
</evidence>
<keyword evidence="2" id="KW-1185">Reference proteome</keyword>
<name>A0A2S5CV77_LYSSH</name>
<reference evidence="1 2" key="1">
    <citation type="submission" date="2017-11" db="EMBL/GenBank/DDBJ databases">
        <title>Genome sequence of Lysinibacillus sphaericus, a lignin-degrading bacteria isolated from municipal solid waste soil.</title>
        <authorList>
            <person name="Persinoti G.F."/>
            <person name="Paixao D.A."/>
            <person name="Bugg T.D."/>
            <person name="Squina F.M."/>
        </authorList>
    </citation>
    <scope>NUCLEOTIDE SEQUENCE [LARGE SCALE GENOMIC DNA]</scope>
    <source>
        <strain evidence="1 2">A1</strain>
    </source>
</reference>
<organism evidence="1 2">
    <name type="scientific">Lysinibacillus sphaericus</name>
    <name type="common">Bacillus sphaericus</name>
    <dbReference type="NCBI Taxonomy" id="1421"/>
    <lineage>
        <taxon>Bacteria</taxon>
        <taxon>Bacillati</taxon>
        <taxon>Bacillota</taxon>
        <taxon>Bacilli</taxon>
        <taxon>Bacillales</taxon>
        <taxon>Bacillaceae</taxon>
        <taxon>Lysinibacillus</taxon>
    </lineage>
</organism>
<comment type="caution">
    <text evidence="1">The sequence shown here is derived from an EMBL/GenBank/DDBJ whole genome shotgun (WGS) entry which is preliminary data.</text>
</comment>
<dbReference type="AlphaFoldDB" id="A0A2S5CV77"/>
<protein>
    <submittedName>
        <fullName evidence="1">Uncharacterized protein</fullName>
    </submittedName>
</protein>
<sequence length="138" mass="15546">MGGNPLYYNPYPYYVYNHYPNWGMSILPTPHHVPRQLAMPTPTTSPYPPINTIKLKTSAKGMQTIMQQVQLLTEKIEGSDQFAHDLKNAAQLSNQDEVQKLISSAGITTKFEAKYTPDNIRIVLKEGGCCSLALVLYW</sequence>
<gene>
    <name evidence="1" type="ORF">LYSIN_03601</name>
</gene>
<dbReference type="Proteomes" id="UP000237319">
    <property type="component" value="Unassembled WGS sequence"/>
</dbReference>